<dbReference type="KEGG" id="tpe:Tpen_1170"/>
<feature type="domain" description="Thioredoxin" evidence="1">
    <location>
        <begin position="1"/>
        <end position="135"/>
    </location>
</feature>
<dbReference type="AlphaFoldDB" id="A1RZD8"/>
<dbReference type="Gene3D" id="3.40.30.10">
    <property type="entry name" value="Glutaredoxin"/>
    <property type="match status" value="1"/>
</dbReference>
<protein>
    <recommendedName>
        <fullName evidence="1">Thioredoxin domain-containing protein</fullName>
    </recommendedName>
</protein>
<keyword evidence="3" id="KW-1185">Reference proteome</keyword>
<dbReference type="GeneID" id="4601184"/>
<dbReference type="EMBL" id="CP000505">
    <property type="protein sequence ID" value="ABL78568.1"/>
    <property type="molecule type" value="Genomic_DNA"/>
</dbReference>
<sequence length="140" mass="15973">MRGTERLEEGLSQNGVYVYGAGRWVLSEKIPLDADGFYVVYFSNTMCGACRKFNETWFKLTKELSGATFVVVLCDWFARSCRSETAKRLFEIFDVHVSPTLVFLVRENGKITRMYKHEGTITAEGFLAVFDAFKRALGEK</sequence>
<dbReference type="eggNOG" id="arCOG06075">
    <property type="taxonomic scope" value="Archaea"/>
</dbReference>
<organism evidence="2 3">
    <name type="scientific">Thermofilum pendens (strain DSM 2475 / Hrk 5)</name>
    <dbReference type="NCBI Taxonomy" id="368408"/>
    <lineage>
        <taxon>Archaea</taxon>
        <taxon>Thermoproteota</taxon>
        <taxon>Thermoprotei</taxon>
        <taxon>Thermofilales</taxon>
        <taxon>Thermofilaceae</taxon>
        <taxon>Thermofilum</taxon>
    </lineage>
</organism>
<dbReference type="EnsemblBacteria" id="ABL78568">
    <property type="protein sequence ID" value="ABL78568"/>
    <property type="gene ID" value="Tpen_1170"/>
</dbReference>
<dbReference type="SUPFAM" id="SSF52833">
    <property type="entry name" value="Thioredoxin-like"/>
    <property type="match status" value="1"/>
</dbReference>
<dbReference type="Pfam" id="PF00085">
    <property type="entry name" value="Thioredoxin"/>
    <property type="match status" value="1"/>
</dbReference>
<dbReference type="OrthoDB" id="31384at2157"/>
<dbReference type="HOGENOM" id="CLU_125813_0_0_2"/>
<dbReference type="InterPro" id="IPR013766">
    <property type="entry name" value="Thioredoxin_domain"/>
</dbReference>
<reference evidence="3" key="1">
    <citation type="journal article" date="2008" name="J. Bacteriol.">
        <title>Genome sequence of Thermofilum pendens reveals an exceptional loss of biosynthetic pathways without genome reduction.</title>
        <authorList>
            <person name="Anderson I."/>
            <person name="Rodriguez J."/>
            <person name="Susanti D."/>
            <person name="Porat I."/>
            <person name="Reich C."/>
            <person name="Ulrich L.E."/>
            <person name="Elkins J.G."/>
            <person name="Mavromatis K."/>
            <person name="Lykidis A."/>
            <person name="Kim E."/>
            <person name="Thompson L.S."/>
            <person name="Nolan M."/>
            <person name="Land M."/>
            <person name="Copeland A."/>
            <person name="Lapidus A."/>
            <person name="Lucas S."/>
            <person name="Detter C."/>
            <person name="Zhulin I.B."/>
            <person name="Olsen G.J."/>
            <person name="Whitman W."/>
            <person name="Mukhopadhyay B."/>
            <person name="Bristow J."/>
            <person name="Kyrpides N."/>
        </authorList>
    </citation>
    <scope>NUCLEOTIDE SEQUENCE [LARGE SCALE GENOMIC DNA]</scope>
    <source>
        <strain evidence="3">DSM 2475 / Hrk 5</strain>
    </source>
</reference>
<evidence type="ECO:0000313" key="3">
    <source>
        <dbReference type="Proteomes" id="UP000000641"/>
    </source>
</evidence>
<evidence type="ECO:0000259" key="1">
    <source>
        <dbReference type="PROSITE" id="PS51352"/>
    </source>
</evidence>
<proteinExistence type="predicted"/>
<name>A1RZD8_THEPD</name>
<dbReference type="STRING" id="368408.Tpen_1170"/>
<dbReference type="InterPro" id="IPR036249">
    <property type="entry name" value="Thioredoxin-like_sf"/>
</dbReference>
<accession>A1RZD8</accession>
<dbReference type="Proteomes" id="UP000000641">
    <property type="component" value="Chromosome"/>
</dbReference>
<dbReference type="RefSeq" id="WP_011752833.1">
    <property type="nucleotide sequence ID" value="NC_008698.1"/>
</dbReference>
<gene>
    <name evidence="2" type="ordered locus">Tpen_1170</name>
</gene>
<dbReference type="PROSITE" id="PS51352">
    <property type="entry name" value="THIOREDOXIN_2"/>
    <property type="match status" value="1"/>
</dbReference>
<evidence type="ECO:0000313" key="2">
    <source>
        <dbReference type="EMBL" id="ABL78568.1"/>
    </source>
</evidence>